<dbReference type="InterPro" id="IPR013785">
    <property type="entry name" value="Aldolase_TIM"/>
</dbReference>
<reference evidence="3 4" key="1">
    <citation type="submission" date="2017-04" db="EMBL/GenBank/DDBJ databases">
        <authorList>
            <person name="Afonso C.L."/>
            <person name="Miller P.J."/>
            <person name="Scott M.A."/>
            <person name="Spackman E."/>
            <person name="Goraichik I."/>
            <person name="Dimitrov K.M."/>
            <person name="Suarez D.L."/>
            <person name="Swayne D.E."/>
        </authorList>
    </citation>
    <scope>NUCLEOTIDE SEQUENCE [LARGE SCALE GENOMIC DNA]</scope>
    <source>
        <strain evidence="4">XA(T)</strain>
    </source>
</reference>
<sequence length="310" mass="31571">MTTPLAPGVWGVLATPFRGADLDVDRESVAALARHYERIGATGLTVLGVFGEAASLAPRERADVLATVVDATELPVVAGLTSLATRPALEEAALALEVVGDRLAGVMLQVSSARPGQVIEHLTAVHDSLGVGVVLQDYPVASGVSIPGGDLAAIVEACPFVVAVKSEAPPTSVAIAALTARLDVPVFGGLGGQGLLDELQAGAAGAMTGFSAPEGLLACITAWNEHGFAAARAALMPYLPLINLEQQPRIALAVRKELLRRRGLIAEAGARPPAVAFPEALAPAVEAHLAELELEVGLALGLRAAAGVSR</sequence>
<evidence type="ECO:0000313" key="3">
    <source>
        <dbReference type="EMBL" id="ARJ06769.1"/>
    </source>
</evidence>
<accession>A0A1X9LU64</accession>
<dbReference type="PANTHER" id="PTHR12128">
    <property type="entry name" value="DIHYDRODIPICOLINATE SYNTHASE"/>
    <property type="match status" value="1"/>
</dbReference>
<dbReference type="AlphaFoldDB" id="A0A1X9LU64"/>
<dbReference type="SMART" id="SM01130">
    <property type="entry name" value="DHDPS"/>
    <property type="match status" value="1"/>
</dbReference>
<dbReference type="STRING" id="1619308.B5808_17215"/>
<dbReference type="PRINTS" id="PR00146">
    <property type="entry name" value="DHPICSNTHASE"/>
</dbReference>
<dbReference type="InterPro" id="IPR002220">
    <property type="entry name" value="DapA-like"/>
</dbReference>
<dbReference type="Pfam" id="PF00701">
    <property type="entry name" value="DHDPS"/>
    <property type="match status" value="1"/>
</dbReference>
<name>A0A1X9LU64_9MICO</name>
<dbReference type="GO" id="GO:0005829">
    <property type="term" value="C:cytosol"/>
    <property type="evidence" value="ECO:0007669"/>
    <property type="project" value="TreeGrafter"/>
</dbReference>
<dbReference type="RefSeq" id="WP_085020907.1">
    <property type="nucleotide sequence ID" value="NZ_BMHD01000001.1"/>
</dbReference>
<comment type="similarity">
    <text evidence="1">Belongs to the DapA family.</text>
</comment>
<dbReference type="PANTHER" id="PTHR12128:SF66">
    <property type="entry name" value="4-HYDROXY-2-OXOGLUTARATE ALDOLASE, MITOCHONDRIAL"/>
    <property type="match status" value="1"/>
</dbReference>
<evidence type="ECO:0000256" key="2">
    <source>
        <dbReference type="ARBA" id="ARBA00023239"/>
    </source>
</evidence>
<dbReference type="GO" id="GO:0008840">
    <property type="term" value="F:4-hydroxy-tetrahydrodipicolinate synthase activity"/>
    <property type="evidence" value="ECO:0007669"/>
    <property type="project" value="TreeGrafter"/>
</dbReference>
<dbReference type="Proteomes" id="UP000192775">
    <property type="component" value="Chromosome"/>
</dbReference>
<dbReference type="SUPFAM" id="SSF51569">
    <property type="entry name" value="Aldolase"/>
    <property type="match status" value="1"/>
</dbReference>
<dbReference type="CDD" id="cd00408">
    <property type="entry name" value="DHDPS-like"/>
    <property type="match status" value="1"/>
</dbReference>
<protein>
    <submittedName>
        <fullName evidence="3">Dihydrodipicolinate synthase family protein</fullName>
    </submittedName>
</protein>
<proteinExistence type="inferred from homology"/>
<dbReference type="KEGG" id="cphy:B5808_17215"/>
<evidence type="ECO:0000313" key="4">
    <source>
        <dbReference type="Proteomes" id="UP000192775"/>
    </source>
</evidence>
<organism evidence="3 4">
    <name type="scientific">Cnuibacter physcomitrellae</name>
    <dbReference type="NCBI Taxonomy" id="1619308"/>
    <lineage>
        <taxon>Bacteria</taxon>
        <taxon>Bacillati</taxon>
        <taxon>Actinomycetota</taxon>
        <taxon>Actinomycetes</taxon>
        <taxon>Micrococcales</taxon>
        <taxon>Microbacteriaceae</taxon>
        <taxon>Cnuibacter</taxon>
    </lineage>
</organism>
<evidence type="ECO:0000256" key="1">
    <source>
        <dbReference type="ARBA" id="ARBA00007592"/>
    </source>
</evidence>
<keyword evidence="2" id="KW-0456">Lyase</keyword>
<gene>
    <name evidence="3" type="ORF">B5808_17215</name>
</gene>
<dbReference type="Gene3D" id="3.20.20.70">
    <property type="entry name" value="Aldolase class I"/>
    <property type="match status" value="1"/>
</dbReference>
<dbReference type="EMBL" id="CP020715">
    <property type="protein sequence ID" value="ARJ06769.1"/>
    <property type="molecule type" value="Genomic_DNA"/>
</dbReference>
<keyword evidence="4" id="KW-1185">Reference proteome</keyword>